<protein>
    <submittedName>
        <fullName evidence="2">Uncharacterized protein</fullName>
    </submittedName>
</protein>
<dbReference type="Proteomes" id="UP000694565">
    <property type="component" value="Unplaced"/>
</dbReference>
<reference evidence="2" key="1">
    <citation type="submission" date="2025-08" db="UniProtKB">
        <authorList>
            <consortium name="Ensembl"/>
        </authorList>
    </citation>
    <scope>IDENTIFICATION</scope>
</reference>
<dbReference type="AlphaFoldDB" id="A0A8C2WLC1"/>
<feature type="transmembrane region" description="Helical" evidence="1">
    <location>
        <begin position="132"/>
        <end position="154"/>
    </location>
</feature>
<accession>A0A8C2WLC1</accession>
<dbReference type="GeneTree" id="ENSGT00940000171598"/>
<evidence type="ECO:0000256" key="1">
    <source>
        <dbReference type="SAM" id="Phobius"/>
    </source>
</evidence>
<feature type="transmembrane region" description="Helical" evidence="1">
    <location>
        <begin position="174"/>
        <end position="194"/>
    </location>
</feature>
<dbReference type="InterPro" id="IPR042353">
    <property type="entry name" value="GPR160"/>
</dbReference>
<feature type="transmembrane region" description="Helical" evidence="1">
    <location>
        <begin position="272"/>
        <end position="290"/>
    </location>
</feature>
<feature type="transmembrane region" description="Helical" evidence="1">
    <location>
        <begin position="81"/>
        <end position="99"/>
    </location>
</feature>
<dbReference type="PANTHER" id="PTHR15573:SF0">
    <property type="entry name" value="G-PROTEIN COUPLED RECEPTOR 160-RELATED"/>
    <property type="match status" value="1"/>
</dbReference>
<dbReference type="Ensembl" id="ENSCLMT00005006224.1">
    <property type="protein sequence ID" value="ENSCLMP00005005788.1"/>
    <property type="gene ID" value="ENSCLMG00005003225.1"/>
</dbReference>
<dbReference type="GO" id="GO:0005886">
    <property type="term" value="C:plasma membrane"/>
    <property type="evidence" value="ECO:0007669"/>
    <property type="project" value="TreeGrafter"/>
</dbReference>
<evidence type="ECO:0000313" key="2">
    <source>
        <dbReference type="Ensembl" id="ENSCLMP00005005788.1"/>
    </source>
</evidence>
<name>A0A8C2WLC1_CYCLU</name>
<feature type="transmembrane region" description="Helical" evidence="1">
    <location>
        <begin position="56"/>
        <end position="75"/>
    </location>
</feature>
<evidence type="ECO:0000313" key="3">
    <source>
        <dbReference type="Proteomes" id="UP000694565"/>
    </source>
</evidence>
<keyword evidence="1" id="KW-0472">Membrane</keyword>
<dbReference type="PANTHER" id="PTHR15573">
    <property type="entry name" value="G-PROTEIN COUPLED RECEPTOR 160-RELATED"/>
    <property type="match status" value="1"/>
</dbReference>
<reference evidence="2" key="2">
    <citation type="submission" date="2025-09" db="UniProtKB">
        <authorList>
            <consortium name="Ensembl"/>
        </authorList>
    </citation>
    <scope>IDENTIFICATION</scope>
</reference>
<feature type="transmembrane region" description="Helical" evidence="1">
    <location>
        <begin position="245"/>
        <end position="266"/>
    </location>
</feature>
<keyword evidence="1" id="KW-0812">Transmembrane</keyword>
<proteinExistence type="predicted"/>
<keyword evidence="1" id="KW-1133">Transmembrane helix</keyword>
<sequence length="334" mass="37838">CTALGYKSSQKDETSGCHTDNVNEYLVLVVLKLGLDVTVLYMCCRKWYTSFLNMCSLYMVLADFVMVLFFSSVLFLEPERYLGSLCFILAHASTTYEALPLPMMCLGLLDYCLEGTCLGKQSNYSKFLRHTALALLVWILALIYSIGSVKANLIEMDLPDGLSALVCKVPESTLISYFTVGLFLAVVCTMLPFWSTIPQWVREADRIYARMEEPENHSDLLSNPTNCMETNGIEEKSLEEIVCPLFWMPYLTVSVVCIVLGFGVPAYITVNLLWLECTVSLLMGVVFWAYSDTQEPYRLPDNICMWPIYWHLSKGTGQQPFNPSHEKKHTLLCV</sequence>
<dbReference type="GO" id="GO:0043235">
    <property type="term" value="C:receptor complex"/>
    <property type="evidence" value="ECO:0007669"/>
    <property type="project" value="TreeGrafter"/>
</dbReference>
<keyword evidence="3" id="KW-1185">Reference proteome</keyword>
<organism evidence="2 3">
    <name type="scientific">Cyclopterus lumpus</name>
    <name type="common">Lumpsucker</name>
    <dbReference type="NCBI Taxonomy" id="8103"/>
    <lineage>
        <taxon>Eukaryota</taxon>
        <taxon>Metazoa</taxon>
        <taxon>Chordata</taxon>
        <taxon>Craniata</taxon>
        <taxon>Vertebrata</taxon>
        <taxon>Euteleostomi</taxon>
        <taxon>Actinopterygii</taxon>
        <taxon>Neopterygii</taxon>
        <taxon>Teleostei</taxon>
        <taxon>Neoteleostei</taxon>
        <taxon>Acanthomorphata</taxon>
        <taxon>Eupercaria</taxon>
        <taxon>Perciformes</taxon>
        <taxon>Cottioidei</taxon>
        <taxon>Cottales</taxon>
        <taxon>Cyclopteridae</taxon>
        <taxon>Cyclopterus</taxon>
    </lineage>
</organism>